<dbReference type="Proteomes" id="UP000324222">
    <property type="component" value="Unassembled WGS sequence"/>
</dbReference>
<reference evidence="1 2" key="1">
    <citation type="submission" date="2019-05" db="EMBL/GenBank/DDBJ databases">
        <title>Another draft genome of Portunus trituberculatus and its Hox gene families provides insights of decapod evolution.</title>
        <authorList>
            <person name="Jeong J.-H."/>
            <person name="Song I."/>
            <person name="Kim S."/>
            <person name="Choi T."/>
            <person name="Kim D."/>
            <person name="Ryu S."/>
            <person name="Kim W."/>
        </authorList>
    </citation>
    <scope>NUCLEOTIDE SEQUENCE [LARGE SCALE GENOMIC DNA]</scope>
    <source>
        <tissue evidence="1">Muscle</tissue>
    </source>
</reference>
<sequence>MKEERRTEKRLGQVERMQVLWNACCVGSRWRGVRVSSGITRRVSGTVSGGRWRRNGVRYAVRNVHVVRWNRLLGVKERGIPRGEAVQDVVCLVECDTRFNKMDTEGNDRVWRVERAGGEAAGRVGEIMEWGMQCGVLRLHGPGGEGAEGTARWRHAAPRLDRPAWRLRSDQYGAAFLPRRRHLQNKTPISFSLDSPSVNIPRGCRAWPGWTPSLARLLKVLAAAFPANNRDGKVCGVLLMKWLAMVAADPPVLSA</sequence>
<evidence type="ECO:0000313" key="2">
    <source>
        <dbReference type="Proteomes" id="UP000324222"/>
    </source>
</evidence>
<protein>
    <submittedName>
        <fullName evidence="1">Uncharacterized protein</fullName>
    </submittedName>
</protein>
<accession>A0A5B7GV03</accession>
<gene>
    <name evidence="1" type="ORF">E2C01_056751</name>
</gene>
<organism evidence="1 2">
    <name type="scientific">Portunus trituberculatus</name>
    <name type="common">Swimming crab</name>
    <name type="synonym">Neptunus trituberculatus</name>
    <dbReference type="NCBI Taxonomy" id="210409"/>
    <lineage>
        <taxon>Eukaryota</taxon>
        <taxon>Metazoa</taxon>
        <taxon>Ecdysozoa</taxon>
        <taxon>Arthropoda</taxon>
        <taxon>Crustacea</taxon>
        <taxon>Multicrustacea</taxon>
        <taxon>Malacostraca</taxon>
        <taxon>Eumalacostraca</taxon>
        <taxon>Eucarida</taxon>
        <taxon>Decapoda</taxon>
        <taxon>Pleocyemata</taxon>
        <taxon>Brachyura</taxon>
        <taxon>Eubrachyura</taxon>
        <taxon>Portunoidea</taxon>
        <taxon>Portunidae</taxon>
        <taxon>Portuninae</taxon>
        <taxon>Portunus</taxon>
    </lineage>
</organism>
<proteinExistence type="predicted"/>
<dbReference type="AlphaFoldDB" id="A0A5B7GV03"/>
<evidence type="ECO:0000313" key="1">
    <source>
        <dbReference type="EMBL" id="MPC62662.1"/>
    </source>
</evidence>
<dbReference type="EMBL" id="VSRR010019923">
    <property type="protein sequence ID" value="MPC62662.1"/>
    <property type="molecule type" value="Genomic_DNA"/>
</dbReference>
<name>A0A5B7GV03_PORTR</name>
<comment type="caution">
    <text evidence="1">The sequence shown here is derived from an EMBL/GenBank/DDBJ whole genome shotgun (WGS) entry which is preliminary data.</text>
</comment>
<keyword evidence="2" id="KW-1185">Reference proteome</keyword>